<dbReference type="AlphaFoldDB" id="A0AAU9LRV9"/>
<keyword evidence="2" id="KW-1185">Reference proteome</keyword>
<evidence type="ECO:0000313" key="2">
    <source>
        <dbReference type="Proteomes" id="UP001157418"/>
    </source>
</evidence>
<comment type="caution">
    <text evidence="1">The sequence shown here is derived from an EMBL/GenBank/DDBJ whole genome shotgun (WGS) entry which is preliminary data.</text>
</comment>
<accession>A0AAU9LRV9</accession>
<reference evidence="1 2" key="1">
    <citation type="submission" date="2022-01" db="EMBL/GenBank/DDBJ databases">
        <authorList>
            <person name="Xiong W."/>
            <person name="Schranz E."/>
        </authorList>
    </citation>
    <scope>NUCLEOTIDE SEQUENCE [LARGE SCALE GENOMIC DNA]</scope>
</reference>
<dbReference type="EMBL" id="CAKMRJ010000002">
    <property type="protein sequence ID" value="CAH1417067.1"/>
    <property type="molecule type" value="Genomic_DNA"/>
</dbReference>
<evidence type="ECO:0000313" key="1">
    <source>
        <dbReference type="EMBL" id="CAH1417067.1"/>
    </source>
</evidence>
<protein>
    <recommendedName>
        <fullName evidence="3">Secreted protein</fullName>
    </recommendedName>
</protein>
<gene>
    <name evidence="1" type="ORF">LVIROSA_LOCUS4780</name>
</gene>
<evidence type="ECO:0008006" key="3">
    <source>
        <dbReference type="Google" id="ProtNLM"/>
    </source>
</evidence>
<sequence>MKCLLYILSIPKTFAATVKFPLFLICTRKSSPFLFCHSSFPSCLSSSPLRRLTPFSSNKVFDGMRKQEQVCVFVIIREI</sequence>
<organism evidence="1 2">
    <name type="scientific">Lactuca virosa</name>
    <dbReference type="NCBI Taxonomy" id="75947"/>
    <lineage>
        <taxon>Eukaryota</taxon>
        <taxon>Viridiplantae</taxon>
        <taxon>Streptophyta</taxon>
        <taxon>Embryophyta</taxon>
        <taxon>Tracheophyta</taxon>
        <taxon>Spermatophyta</taxon>
        <taxon>Magnoliopsida</taxon>
        <taxon>eudicotyledons</taxon>
        <taxon>Gunneridae</taxon>
        <taxon>Pentapetalae</taxon>
        <taxon>asterids</taxon>
        <taxon>campanulids</taxon>
        <taxon>Asterales</taxon>
        <taxon>Asteraceae</taxon>
        <taxon>Cichorioideae</taxon>
        <taxon>Cichorieae</taxon>
        <taxon>Lactucinae</taxon>
        <taxon>Lactuca</taxon>
    </lineage>
</organism>
<dbReference type="Proteomes" id="UP001157418">
    <property type="component" value="Unassembled WGS sequence"/>
</dbReference>
<name>A0AAU9LRV9_9ASTR</name>
<proteinExistence type="predicted"/>